<reference evidence="1" key="2">
    <citation type="submission" date="2025-09" db="UniProtKB">
        <authorList>
            <consortium name="Ensembl"/>
        </authorList>
    </citation>
    <scope>IDENTIFICATION</scope>
</reference>
<dbReference type="Proteomes" id="UP000694416">
    <property type="component" value="Unplaced"/>
</dbReference>
<accession>A0A8C9HZN0</accession>
<dbReference type="PANTHER" id="PTHR46254">
    <property type="entry name" value="PROTEIN GVQW1-RELATED"/>
    <property type="match status" value="1"/>
</dbReference>
<dbReference type="PRINTS" id="PR02045">
    <property type="entry name" value="F138DOMAIN"/>
</dbReference>
<dbReference type="Ensembl" id="ENSPTET00000036217.1">
    <property type="protein sequence ID" value="ENSPTEP00000025618.1"/>
    <property type="gene ID" value="ENSPTEG00000025876.1"/>
</dbReference>
<reference evidence="1" key="1">
    <citation type="submission" date="2025-08" db="UniProtKB">
        <authorList>
            <consortium name="Ensembl"/>
        </authorList>
    </citation>
    <scope>IDENTIFICATION</scope>
</reference>
<proteinExistence type="predicted"/>
<dbReference type="PANTHER" id="PTHR46254:SF3">
    <property type="entry name" value="SECRETED PROTEIN"/>
    <property type="match status" value="1"/>
</dbReference>
<sequence>MTESRSVTQAGAQWCDLSSLQPLPPGFKQFSCLSLLSSWDYRCMPLYPASFFVFLLETGFLPVGQAGLELLTSGDPPASASQSAGITGVSHCTWPDIRFLNATIDLLSELDLEIRSISCSTGKILFDEYIHYM</sequence>
<organism evidence="1 2">
    <name type="scientific">Piliocolobus tephrosceles</name>
    <name type="common">Ugandan red Colobus</name>
    <dbReference type="NCBI Taxonomy" id="591936"/>
    <lineage>
        <taxon>Eukaryota</taxon>
        <taxon>Metazoa</taxon>
        <taxon>Chordata</taxon>
        <taxon>Craniata</taxon>
        <taxon>Vertebrata</taxon>
        <taxon>Euteleostomi</taxon>
        <taxon>Mammalia</taxon>
        <taxon>Eutheria</taxon>
        <taxon>Euarchontoglires</taxon>
        <taxon>Primates</taxon>
        <taxon>Haplorrhini</taxon>
        <taxon>Catarrhini</taxon>
        <taxon>Cercopithecidae</taxon>
        <taxon>Colobinae</taxon>
        <taxon>Piliocolobus</taxon>
    </lineage>
</organism>
<name>A0A8C9HZN0_9PRIM</name>
<evidence type="ECO:0000313" key="1">
    <source>
        <dbReference type="Ensembl" id="ENSPTEP00000025618.1"/>
    </source>
</evidence>
<evidence type="ECO:0000313" key="2">
    <source>
        <dbReference type="Proteomes" id="UP000694416"/>
    </source>
</evidence>
<protein>
    <submittedName>
        <fullName evidence="1">Uncharacterized protein</fullName>
    </submittedName>
</protein>
<keyword evidence="2" id="KW-1185">Reference proteome</keyword>
<dbReference type="AlphaFoldDB" id="A0A8C9HZN0"/>